<feature type="region of interest" description="Disordered" evidence="10">
    <location>
        <begin position="1"/>
        <end position="22"/>
    </location>
</feature>
<reference evidence="13" key="2">
    <citation type="submission" date="2022-10" db="EMBL/GenBank/DDBJ databases">
        <authorList>
            <consortium name="ENA_rothamsted_submissions"/>
            <consortium name="culmorum"/>
            <person name="King R."/>
        </authorList>
    </citation>
    <scope>NUCLEOTIDE SEQUENCE</scope>
</reference>
<comment type="similarity">
    <text evidence="4 9">Belongs to the histone H2A family.</text>
</comment>
<evidence type="ECO:0000256" key="2">
    <source>
        <dbReference type="ARBA" id="ARBA00004123"/>
    </source>
</evidence>
<dbReference type="InterPro" id="IPR002119">
    <property type="entry name" value="Histone_H2A"/>
</dbReference>
<evidence type="ECO:0000313" key="14">
    <source>
        <dbReference type="Proteomes" id="UP001153620"/>
    </source>
</evidence>
<feature type="region of interest" description="Disordered" evidence="10">
    <location>
        <begin position="175"/>
        <end position="221"/>
    </location>
</feature>
<accession>A0A9N9RXY6</accession>
<evidence type="ECO:0000256" key="9">
    <source>
        <dbReference type="RuleBase" id="RU003767"/>
    </source>
</evidence>
<dbReference type="GO" id="GO:0005634">
    <property type="term" value="C:nucleus"/>
    <property type="evidence" value="ECO:0007669"/>
    <property type="project" value="UniProtKB-SubCell"/>
</dbReference>
<feature type="compositionally biased region" description="Basic and acidic residues" evidence="10">
    <location>
        <begin position="175"/>
        <end position="203"/>
    </location>
</feature>
<evidence type="ECO:0000256" key="8">
    <source>
        <dbReference type="ARBA" id="ARBA00023269"/>
    </source>
</evidence>
<keyword evidence="8 9" id="KW-0544">Nucleosome core</keyword>
<keyword evidence="5 9" id="KW-0158">Chromosome</keyword>
<keyword evidence="14" id="KW-1185">Reference proteome</keyword>
<reference evidence="13" key="1">
    <citation type="submission" date="2022-01" db="EMBL/GenBank/DDBJ databases">
        <authorList>
            <person name="King R."/>
        </authorList>
    </citation>
    <scope>NUCLEOTIDE SEQUENCE</scope>
</reference>
<dbReference type="FunFam" id="1.10.20.10:FF:000103">
    <property type="entry name" value="Histone H2A type 1"/>
    <property type="match status" value="1"/>
</dbReference>
<dbReference type="PANTHER" id="PTHR23430">
    <property type="entry name" value="HISTONE H2A"/>
    <property type="match status" value="1"/>
</dbReference>
<comment type="function">
    <text evidence="1">Core component of nucleosome. Nucleosomes wrap and compact DNA into chromatin, limiting DNA accessibility to the cellular machineries which require DNA as a template. Histones thereby play a central role in transcription regulation, DNA repair, DNA replication and chromosomal stability. DNA accessibility is regulated via a complex set of post-translational modifications of histones, also called histone code, and nucleosome remodeling.</text>
</comment>
<comment type="subcellular location">
    <subcellularLocation>
        <location evidence="3">Chromosome</location>
    </subcellularLocation>
    <subcellularLocation>
        <location evidence="2 9">Nucleus</location>
    </subcellularLocation>
</comment>
<protein>
    <recommendedName>
        <fullName evidence="9">Histone H2A</fullName>
    </recommendedName>
</protein>
<evidence type="ECO:0000259" key="12">
    <source>
        <dbReference type="Pfam" id="PF16211"/>
    </source>
</evidence>
<dbReference type="GO" id="GO:0046982">
    <property type="term" value="F:protein heterodimerization activity"/>
    <property type="evidence" value="ECO:0007669"/>
    <property type="project" value="InterPro"/>
</dbReference>
<dbReference type="InterPro" id="IPR032454">
    <property type="entry name" value="Histone_H2A_C"/>
</dbReference>
<evidence type="ECO:0000256" key="1">
    <source>
        <dbReference type="ARBA" id="ARBA00002001"/>
    </source>
</evidence>
<evidence type="ECO:0000256" key="10">
    <source>
        <dbReference type="SAM" id="MobiDB-lite"/>
    </source>
</evidence>
<evidence type="ECO:0000256" key="4">
    <source>
        <dbReference type="ARBA" id="ARBA00010691"/>
    </source>
</evidence>
<dbReference type="OrthoDB" id="9799930at2759"/>
<dbReference type="Proteomes" id="UP001153620">
    <property type="component" value="Chromosome 2"/>
</dbReference>
<dbReference type="SUPFAM" id="SSF47113">
    <property type="entry name" value="Histone-fold"/>
    <property type="match status" value="1"/>
</dbReference>
<keyword evidence="7 9" id="KW-0539">Nucleus</keyword>
<evidence type="ECO:0000259" key="11">
    <source>
        <dbReference type="Pfam" id="PF00125"/>
    </source>
</evidence>
<feature type="domain" description="Core Histone H2A/H2B/H3" evidence="11">
    <location>
        <begin position="43"/>
        <end position="120"/>
    </location>
</feature>
<evidence type="ECO:0000313" key="13">
    <source>
        <dbReference type="EMBL" id="CAG9804931.1"/>
    </source>
</evidence>
<organism evidence="13 14">
    <name type="scientific">Chironomus riparius</name>
    <dbReference type="NCBI Taxonomy" id="315576"/>
    <lineage>
        <taxon>Eukaryota</taxon>
        <taxon>Metazoa</taxon>
        <taxon>Ecdysozoa</taxon>
        <taxon>Arthropoda</taxon>
        <taxon>Hexapoda</taxon>
        <taxon>Insecta</taxon>
        <taxon>Pterygota</taxon>
        <taxon>Neoptera</taxon>
        <taxon>Endopterygota</taxon>
        <taxon>Diptera</taxon>
        <taxon>Nematocera</taxon>
        <taxon>Chironomoidea</taxon>
        <taxon>Chironomidae</taxon>
        <taxon>Chironominae</taxon>
        <taxon>Chironomus</taxon>
    </lineage>
</organism>
<sequence>MAKTKSSQASTTKVDSKASTRATPDITANVEVFGSNNPLPKLKKSKTTKTMKSGLTLPVSRIQRYLKKGNYANRVGAGAAVYLTAVLEYLVAEVLELAGNAMKDSNKQRIIPRHLCLAIKNDIELNELIGNACISQGGVIPHINPVLLPIKTKRKSDVDIVKALQEAKLAAKKSKEVAKPKKTKKEAAKKAKQEVAAEVSKDSEVDEDAEASSTKDEILSD</sequence>
<dbReference type="Gene3D" id="1.10.20.10">
    <property type="entry name" value="Histone, subunit A"/>
    <property type="match status" value="1"/>
</dbReference>
<dbReference type="AlphaFoldDB" id="A0A9N9RXY6"/>
<dbReference type="Pfam" id="PF00125">
    <property type="entry name" value="Histone"/>
    <property type="match status" value="1"/>
</dbReference>
<dbReference type="GO" id="GO:0030527">
    <property type="term" value="F:structural constituent of chromatin"/>
    <property type="evidence" value="ECO:0007669"/>
    <property type="project" value="InterPro"/>
</dbReference>
<keyword evidence="6" id="KW-1017">Isopeptide bond</keyword>
<dbReference type="GO" id="GO:0003677">
    <property type="term" value="F:DNA binding"/>
    <property type="evidence" value="ECO:0007669"/>
    <property type="project" value="UniProtKB-KW"/>
</dbReference>
<evidence type="ECO:0000256" key="5">
    <source>
        <dbReference type="ARBA" id="ARBA00022454"/>
    </source>
</evidence>
<dbReference type="PRINTS" id="PR00620">
    <property type="entry name" value="HISTONEH2A"/>
</dbReference>
<dbReference type="InterPro" id="IPR007125">
    <property type="entry name" value="H2A/H2B/H3"/>
</dbReference>
<feature type="domain" description="Histone H2A C-terminal" evidence="12">
    <location>
        <begin position="124"/>
        <end position="156"/>
    </location>
</feature>
<name>A0A9N9RXY6_9DIPT</name>
<gene>
    <name evidence="13" type="ORF">CHIRRI_LOCUS7808</name>
</gene>
<dbReference type="InterPro" id="IPR009072">
    <property type="entry name" value="Histone-fold"/>
</dbReference>
<keyword evidence="9" id="KW-0238">DNA-binding</keyword>
<dbReference type="GO" id="GO:0000786">
    <property type="term" value="C:nucleosome"/>
    <property type="evidence" value="ECO:0007669"/>
    <property type="project" value="UniProtKB-KW"/>
</dbReference>
<dbReference type="EMBL" id="OU895878">
    <property type="protein sequence ID" value="CAG9804931.1"/>
    <property type="molecule type" value="Genomic_DNA"/>
</dbReference>
<comment type="subunit">
    <text evidence="9">The nucleosome is a histone octamer containing two molecules each of H2A, H2B, H3 and H4 assembled in one H3-H4 heterotetramer and two H2A-H2B heterodimers. The octamer wraps approximately 147 bp of DNA.</text>
</comment>
<dbReference type="CDD" id="cd00074">
    <property type="entry name" value="HFD_H2A"/>
    <property type="match status" value="1"/>
</dbReference>
<evidence type="ECO:0000256" key="7">
    <source>
        <dbReference type="ARBA" id="ARBA00023242"/>
    </source>
</evidence>
<dbReference type="Pfam" id="PF16211">
    <property type="entry name" value="Histone_H2A_C"/>
    <property type="match status" value="1"/>
</dbReference>
<proteinExistence type="inferred from homology"/>
<evidence type="ECO:0000256" key="3">
    <source>
        <dbReference type="ARBA" id="ARBA00004286"/>
    </source>
</evidence>
<evidence type="ECO:0000256" key="6">
    <source>
        <dbReference type="ARBA" id="ARBA00022499"/>
    </source>
</evidence>
<dbReference type="SMART" id="SM00414">
    <property type="entry name" value="H2A"/>
    <property type="match status" value="1"/>
</dbReference>